<dbReference type="EMBL" id="LDAU01000105">
    <property type="protein sequence ID" value="KRX05647.1"/>
    <property type="molecule type" value="Genomic_DNA"/>
</dbReference>
<feature type="region of interest" description="Disordered" evidence="1">
    <location>
        <begin position="1"/>
        <end position="28"/>
    </location>
</feature>
<sequence>MINQKRNHSSKFDQLNNQKNQRNNQKSKIKIKYQGFIPKKDWKIDTVESDICPQLFFEKYVKQRQPVLINNSKNNQMTQFSWNKDYMSKKAGNTEVFIEKRDAEYECNIY</sequence>
<gene>
    <name evidence="2" type="ORF">PPERSA_09787</name>
</gene>
<dbReference type="InParanoid" id="A0A0V0QTN0"/>
<dbReference type="Gene3D" id="2.60.120.650">
    <property type="entry name" value="Cupin"/>
    <property type="match status" value="1"/>
</dbReference>
<keyword evidence="3" id="KW-1185">Reference proteome</keyword>
<protein>
    <submittedName>
        <fullName evidence="2">Uncharacterized protein</fullName>
    </submittedName>
</protein>
<proteinExistence type="predicted"/>
<organism evidence="2 3">
    <name type="scientific">Pseudocohnilembus persalinus</name>
    <name type="common">Ciliate</name>
    <dbReference type="NCBI Taxonomy" id="266149"/>
    <lineage>
        <taxon>Eukaryota</taxon>
        <taxon>Sar</taxon>
        <taxon>Alveolata</taxon>
        <taxon>Ciliophora</taxon>
        <taxon>Intramacronucleata</taxon>
        <taxon>Oligohymenophorea</taxon>
        <taxon>Scuticociliatia</taxon>
        <taxon>Philasterida</taxon>
        <taxon>Pseudocohnilembidae</taxon>
        <taxon>Pseudocohnilembus</taxon>
    </lineage>
</organism>
<evidence type="ECO:0000256" key="1">
    <source>
        <dbReference type="SAM" id="MobiDB-lite"/>
    </source>
</evidence>
<comment type="caution">
    <text evidence="2">The sequence shown here is derived from an EMBL/GenBank/DDBJ whole genome shotgun (WGS) entry which is preliminary data.</text>
</comment>
<accession>A0A0V0QTN0</accession>
<reference evidence="2 3" key="1">
    <citation type="journal article" date="2015" name="Sci. Rep.">
        <title>Genome of the facultative scuticociliatosis pathogen Pseudocohnilembus persalinus provides insight into its virulence through horizontal gene transfer.</title>
        <authorList>
            <person name="Xiong J."/>
            <person name="Wang G."/>
            <person name="Cheng J."/>
            <person name="Tian M."/>
            <person name="Pan X."/>
            <person name="Warren A."/>
            <person name="Jiang C."/>
            <person name="Yuan D."/>
            <person name="Miao W."/>
        </authorList>
    </citation>
    <scope>NUCLEOTIDE SEQUENCE [LARGE SCALE GENOMIC DNA]</scope>
    <source>
        <strain evidence="2">36N120E</strain>
    </source>
</reference>
<feature type="compositionally biased region" description="Low complexity" evidence="1">
    <location>
        <begin position="14"/>
        <end position="24"/>
    </location>
</feature>
<evidence type="ECO:0000313" key="2">
    <source>
        <dbReference type="EMBL" id="KRX05647.1"/>
    </source>
</evidence>
<evidence type="ECO:0000313" key="3">
    <source>
        <dbReference type="Proteomes" id="UP000054937"/>
    </source>
</evidence>
<dbReference type="Proteomes" id="UP000054937">
    <property type="component" value="Unassembled WGS sequence"/>
</dbReference>
<dbReference type="AlphaFoldDB" id="A0A0V0QTN0"/>
<name>A0A0V0QTN0_PSEPJ</name>